<sequence length="272" mass="31386">MAVNVEVFDHDGLTYTSYSRPELERESITIFDPNRWNAIIVEKITLKNITTASFCTQNVVQSVCKALRKSRQFYVRGLAMESVSISDIYASHLSELFQLLLPSCEKILIIKCTLPVTIPPTLAFSSTGSMHYRWLQSCCLSPFKTNDAILRRFAKDIRESNGKRFFHGEMDGVTVSSVCEFIEAWSKSAAPPYFNITLYGCCYHWRTAFEKECQRSNFAGDCNEFESTIIKTAHIKVVFIQDAELFRMWPIFDIPARQTESTICYARFYRDW</sequence>
<keyword evidence="2" id="KW-1185">Reference proteome</keyword>
<reference evidence="1" key="1">
    <citation type="submission" date="2021-06" db="EMBL/GenBank/DDBJ databases">
        <title>Parelaphostrongylus tenuis whole genome reference sequence.</title>
        <authorList>
            <person name="Garwood T.J."/>
            <person name="Larsen P.A."/>
            <person name="Fountain-Jones N.M."/>
            <person name="Garbe J.R."/>
            <person name="Macchietto M.G."/>
            <person name="Kania S.A."/>
            <person name="Gerhold R.W."/>
            <person name="Richards J.E."/>
            <person name="Wolf T.M."/>
        </authorList>
    </citation>
    <scope>NUCLEOTIDE SEQUENCE</scope>
    <source>
        <strain evidence="1">MNPRO001-30</strain>
        <tissue evidence="1">Meninges</tissue>
    </source>
</reference>
<organism evidence="1 2">
    <name type="scientific">Parelaphostrongylus tenuis</name>
    <name type="common">Meningeal worm</name>
    <dbReference type="NCBI Taxonomy" id="148309"/>
    <lineage>
        <taxon>Eukaryota</taxon>
        <taxon>Metazoa</taxon>
        <taxon>Ecdysozoa</taxon>
        <taxon>Nematoda</taxon>
        <taxon>Chromadorea</taxon>
        <taxon>Rhabditida</taxon>
        <taxon>Rhabditina</taxon>
        <taxon>Rhabditomorpha</taxon>
        <taxon>Strongyloidea</taxon>
        <taxon>Metastrongylidae</taxon>
        <taxon>Parelaphostrongylus</taxon>
    </lineage>
</organism>
<evidence type="ECO:0000313" key="1">
    <source>
        <dbReference type="EMBL" id="KAJ1366621.1"/>
    </source>
</evidence>
<protein>
    <submittedName>
        <fullName evidence="1">Uncharacterized protein</fullName>
    </submittedName>
</protein>
<dbReference type="AlphaFoldDB" id="A0AAD5WDQ1"/>
<comment type="caution">
    <text evidence="1">The sequence shown here is derived from an EMBL/GenBank/DDBJ whole genome shotgun (WGS) entry which is preliminary data.</text>
</comment>
<gene>
    <name evidence="1" type="ORF">KIN20_027315</name>
</gene>
<accession>A0AAD5WDQ1</accession>
<evidence type="ECO:0000313" key="2">
    <source>
        <dbReference type="Proteomes" id="UP001196413"/>
    </source>
</evidence>
<name>A0AAD5WDQ1_PARTN</name>
<dbReference type="Proteomes" id="UP001196413">
    <property type="component" value="Unassembled WGS sequence"/>
</dbReference>
<dbReference type="EMBL" id="JAHQIW010005597">
    <property type="protein sequence ID" value="KAJ1366621.1"/>
    <property type="molecule type" value="Genomic_DNA"/>
</dbReference>
<proteinExistence type="predicted"/>